<proteinExistence type="predicted"/>
<dbReference type="EMBL" id="BAABBQ010000001">
    <property type="protein sequence ID" value="GAA4024137.1"/>
    <property type="molecule type" value="Genomic_DNA"/>
</dbReference>
<keyword evidence="2" id="KW-1185">Reference proteome</keyword>
<protein>
    <submittedName>
        <fullName evidence="1">Uncharacterized protein</fullName>
    </submittedName>
</protein>
<gene>
    <name evidence="1" type="ORF">GCM10022280_26230</name>
</gene>
<reference evidence="2" key="1">
    <citation type="journal article" date="2019" name="Int. J. Syst. Evol. Microbiol.">
        <title>The Global Catalogue of Microorganisms (GCM) 10K type strain sequencing project: providing services to taxonomists for standard genome sequencing and annotation.</title>
        <authorList>
            <consortium name="The Broad Institute Genomics Platform"/>
            <consortium name="The Broad Institute Genome Sequencing Center for Infectious Disease"/>
            <person name="Wu L."/>
            <person name="Ma J."/>
        </authorList>
    </citation>
    <scope>NUCLEOTIDE SEQUENCE [LARGE SCALE GENOMIC DNA]</scope>
    <source>
        <strain evidence="2">JCM 17563</strain>
    </source>
</reference>
<comment type="caution">
    <text evidence="1">The sequence shown here is derived from an EMBL/GenBank/DDBJ whole genome shotgun (WGS) entry which is preliminary data.</text>
</comment>
<evidence type="ECO:0000313" key="2">
    <source>
        <dbReference type="Proteomes" id="UP001500235"/>
    </source>
</evidence>
<sequence length="64" mass="6809">MFTSASFDRRLAALERAEAGRFGRPLGSDTYARVALARRIAGTARNAGTDAATLSQGPSLLLQR</sequence>
<accession>A0ABP7TCM8</accession>
<dbReference type="RefSeq" id="WP_344707847.1">
    <property type="nucleotide sequence ID" value="NZ_BAABBQ010000001.1"/>
</dbReference>
<evidence type="ECO:0000313" key="1">
    <source>
        <dbReference type="EMBL" id="GAA4024137.1"/>
    </source>
</evidence>
<name>A0ABP7TCM8_9SPHN</name>
<dbReference type="Proteomes" id="UP001500235">
    <property type="component" value="Unassembled WGS sequence"/>
</dbReference>
<organism evidence="1 2">
    <name type="scientific">Sphingomonas swuensis</name>
    <dbReference type="NCBI Taxonomy" id="977800"/>
    <lineage>
        <taxon>Bacteria</taxon>
        <taxon>Pseudomonadati</taxon>
        <taxon>Pseudomonadota</taxon>
        <taxon>Alphaproteobacteria</taxon>
        <taxon>Sphingomonadales</taxon>
        <taxon>Sphingomonadaceae</taxon>
        <taxon>Sphingomonas</taxon>
    </lineage>
</organism>